<feature type="transmembrane region" description="Helical" evidence="1">
    <location>
        <begin position="6"/>
        <end position="25"/>
    </location>
</feature>
<evidence type="ECO:0000256" key="1">
    <source>
        <dbReference type="SAM" id="Phobius"/>
    </source>
</evidence>
<protein>
    <submittedName>
        <fullName evidence="2">Heavy-metal resistance protein</fullName>
    </submittedName>
</protein>
<sequence>MGGTSRYLLVAVVAFAVAIAACWLVRDLIDRRPHHDGGELHVLMHDRLGLDPAQKARIEAIEARFAQDRKALDQRLFSANRELAEAMANEHAFGPRVALAVDHSHMAMGDLQKATLRHVFAMRAVLRPDQTAKFDAAVKSALIGPAKR</sequence>
<dbReference type="Pfam" id="PF13801">
    <property type="entry name" value="Metal_resist"/>
    <property type="match status" value="1"/>
</dbReference>
<dbReference type="Gene3D" id="1.20.120.1490">
    <property type="match status" value="1"/>
</dbReference>
<keyword evidence="1" id="KW-0472">Membrane</keyword>
<dbReference type="InterPro" id="IPR025961">
    <property type="entry name" value="Metal_resist"/>
</dbReference>
<dbReference type="PROSITE" id="PS51257">
    <property type="entry name" value="PROKAR_LIPOPROTEIN"/>
    <property type="match status" value="1"/>
</dbReference>
<dbReference type="OrthoDB" id="7450844at2"/>
<reference evidence="2 3" key="1">
    <citation type="submission" date="2017-11" db="EMBL/GenBank/DDBJ databases">
        <title>Genomic Encyclopedia of Type Strains, Phase III (KMG-III): the genomes of soil and plant-associated and newly described type strains.</title>
        <authorList>
            <person name="Whitman W."/>
        </authorList>
    </citation>
    <scope>NUCLEOTIDE SEQUENCE [LARGE SCALE GENOMIC DNA]</scope>
    <source>
        <strain evidence="2 3">CGMCC 1.12274</strain>
    </source>
</reference>
<evidence type="ECO:0000313" key="3">
    <source>
        <dbReference type="Proteomes" id="UP000232587"/>
    </source>
</evidence>
<evidence type="ECO:0000313" key="2">
    <source>
        <dbReference type="EMBL" id="PKB19045.1"/>
    </source>
</evidence>
<keyword evidence="1" id="KW-0812">Transmembrane</keyword>
<accession>A0A2N0HJJ8</accession>
<comment type="caution">
    <text evidence="2">The sequence shown here is derived from an EMBL/GenBank/DDBJ whole genome shotgun (WGS) entry which is preliminary data.</text>
</comment>
<gene>
    <name evidence="2" type="ORF">B0I00_1272</name>
</gene>
<dbReference type="AlphaFoldDB" id="A0A2N0HJJ8"/>
<organism evidence="2 3">
    <name type="scientific">Novosphingobium kunmingense</name>
    <dbReference type="NCBI Taxonomy" id="1211806"/>
    <lineage>
        <taxon>Bacteria</taxon>
        <taxon>Pseudomonadati</taxon>
        <taxon>Pseudomonadota</taxon>
        <taxon>Alphaproteobacteria</taxon>
        <taxon>Sphingomonadales</taxon>
        <taxon>Sphingomonadaceae</taxon>
        <taxon>Novosphingobium</taxon>
    </lineage>
</organism>
<keyword evidence="3" id="KW-1185">Reference proteome</keyword>
<dbReference type="RefSeq" id="WP_100866565.1">
    <property type="nucleotide sequence ID" value="NZ_PHUF01000003.1"/>
</dbReference>
<proteinExistence type="predicted"/>
<dbReference type="Proteomes" id="UP000232587">
    <property type="component" value="Unassembled WGS sequence"/>
</dbReference>
<name>A0A2N0HJJ8_9SPHN</name>
<dbReference type="EMBL" id="PHUF01000003">
    <property type="protein sequence ID" value="PKB19045.1"/>
    <property type="molecule type" value="Genomic_DNA"/>
</dbReference>
<keyword evidence="1" id="KW-1133">Transmembrane helix</keyword>